<protein>
    <recommendedName>
        <fullName evidence="3">Haem-binding uptake Tiki superfamily ChaN domain-containing protein</fullName>
    </recommendedName>
</protein>
<accession>A0A086ASV9</accession>
<evidence type="ECO:0000313" key="1">
    <source>
        <dbReference type="EMBL" id="KFF19773.1"/>
    </source>
</evidence>
<name>A0A086ASV9_9FLAO</name>
<dbReference type="AlphaFoldDB" id="A0A086ASV9"/>
<sequence>MKMRYPLALFLFLLTNFYFSQNKTKIYVIGNIHDSVPNYHPVILFGMLEKIKPDIILHEVDSKGMKEYETDNTSKENEITATNLYLKKHSDILRFPFDFEGRNQYRKDKGMVPTDNLSVKLIDSLYKVKQLSPAETKLYEDFLDTTKELMKIAEQSPEHFNNKATDKISEKRQNMQYSGLIKITDQRPEFANRYVTKPNGENISYRDGFKLMSGFWDLRNQTMAKNIYAIAEKYPHKKIVVLTGFLHRYYLLKELNRLNKGNYVIKEFYE</sequence>
<keyword evidence="2" id="KW-1185">Reference proteome</keyword>
<reference evidence="1 2" key="1">
    <citation type="submission" date="2014-07" db="EMBL/GenBank/DDBJ databases">
        <title>Genome of Chryseobacterium piperi CTM.</title>
        <authorList>
            <person name="Pipes S.E."/>
            <person name="Stropko S.J."/>
            <person name="Newman J.D."/>
        </authorList>
    </citation>
    <scope>NUCLEOTIDE SEQUENCE [LARGE SCALE GENOMIC DNA]</scope>
    <source>
        <strain evidence="1 2">CTM</strain>
    </source>
</reference>
<dbReference type="Proteomes" id="UP000028709">
    <property type="component" value="Unassembled WGS sequence"/>
</dbReference>
<dbReference type="eggNOG" id="ENOG502ZDC4">
    <property type="taxonomic scope" value="Bacteria"/>
</dbReference>
<proteinExistence type="predicted"/>
<evidence type="ECO:0000313" key="2">
    <source>
        <dbReference type="Proteomes" id="UP000028709"/>
    </source>
</evidence>
<dbReference type="EMBL" id="JPRJ01000038">
    <property type="protein sequence ID" value="KFF19773.1"/>
    <property type="molecule type" value="Genomic_DNA"/>
</dbReference>
<gene>
    <name evidence="1" type="ORF">IQ37_16010</name>
</gene>
<comment type="caution">
    <text evidence="1">The sequence shown here is derived from an EMBL/GenBank/DDBJ whole genome shotgun (WGS) entry which is preliminary data.</text>
</comment>
<organism evidence="1 2">
    <name type="scientific">Chryseobacterium piperi</name>
    <dbReference type="NCBI Taxonomy" id="558152"/>
    <lineage>
        <taxon>Bacteria</taxon>
        <taxon>Pseudomonadati</taxon>
        <taxon>Bacteroidota</taxon>
        <taxon>Flavobacteriia</taxon>
        <taxon>Flavobacteriales</taxon>
        <taxon>Weeksellaceae</taxon>
        <taxon>Chryseobacterium group</taxon>
        <taxon>Chryseobacterium</taxon>
    </lineage>
</organism>
<evidence type="ECO:0008006" key="3">
    <source>
        <dbReference type="Google" id="ProtNLM"/>
    </source>
</evidence>